<dbReference type="AlphaFoldDB" id="A0A2H3DNB9"/>
<dbReference type="SUPFAM" id="SSF52047">
    <property type="entry name" value="RNI-like"/>
    <property type="match status" value="1"/>
</dbReference>
<dbReference type="Gene3D" id="1.20.1280.50">
    <property type="match status" value="1"/>
</dbReference>
<gene>
    <name evidence="1" type="ORF">ARMGADRAFT_1166906</name>
</gene>
<proteinExistence type="predicted"/>
<dbReference type="InParanoid" id="A0A2H3DNB9"/>
<sequence>MEALDSQQGDIRASIAFQTALSTPLPPASAEEHQILHCEPYNDSAVSSLPVEMLGEIFQLAVDGDLGSAECDVLDVKHSPNWVISHVCRAWRSVALSMPNLWTFICIEDDSDLLMLDGVPFTDNRATLLREYLARSSQHPLRITLSSSYDIQKHLEILLPHFDRCTDVSFTIDQEALITLSTISGEFPTLERLSIVIDDFSHYPDLPKDPFSTTPQIDGFCKAPNLRAVSLSRISIFHLELPFSQLQSFTGDISNFLEHLKLFFLASQLTTATLNVRLIHPPFTLPVPFSHTNLHTLSLYTDLQCIRDLRLPALEVFRIEKISSGYHHIAKLFQDSQCPLRSLYLEVPAIRWSKLLPILKACSSTLTSLSIRVDANSAWEVNNAFTSDGPSCLVPRLEELYIRDDIRPRWQDEDIEVSFADDTFLDMVFWRRGSEDDGEVGEVAVLKSLTMCAPYAPRPDDTLKELQELEEGGLKVEFRGYPWTKVI</sequence>
<accession>A0A2H3DNB9</accession>
<keyword evidence="2" id="KW-1185">Reference proteome</keyword>
<protein>
    <submittedName>
        <fullName evidence="1">Uncharacterized protein</fullName>
    </submittedName>
</protein>
<dbReference type="OrthoDB" id="2883937at2759"/>
<evidence type="ECO:0000313" key="1">
    <source>
        <dbReference type="EMBL" id="PBK90577.1"/>
    </source>
</evidence>
<organism evidence="1 2">
    <name type="scientific">Armillaria gallica</name>
    <name type="common">Bulbous honey fungus</name>
    <name type="synonym">Armillaria bulbosa</name>
    <dbReference type="NCBI Taxonomy" id="47427"/>
    <lineage>
        <taxon>Eukaryota</taxon>
        <taxon>Fungi</taxon>
        <taxon>Dikarya</taxon>
        <taxon>Basidiomycota</taxon>
        <taxon>Agaricomycotina</taxon>
        <taxon>Agaricomycetes</taxon>
        <taxon>Agaricomycetidae</taxon>
        <taxon>Agaricales</taxon>
        <taxon>Marasmiineae</taxon>
        <taxon>Physalacriaceae</taxon>
        <taxon>Armillaria</taxon>
    </lineage>
</organism>
<dbReference type="OMA" id="FCKAPNL"/>
<dbReference type="STRING" id="47427.A0A2H3DNB9"/>
<reference evidence="2" key="1">
    <citation type="journal article" date="2017" name="Nat. Ecol. Evol.">
        <title>Genome expansion and lineage-specific genetic innovations in the forest pathogenic fungi Armillaria.</title>
        <authorList>
            <person name="Sipos G."/>
            <person name="Prasanna A.N."/>
            <person name="Walter M.C."/>
            <person name="O'Connor E."/>
            <person name="Balint B."/>
            <person name="Krizsan K."/>
            <person name="Kiss B."/>
            <person name="Hess J."/>
            <person name="Varga T."/>
            <person name="Slot J."/>
            <person name="Riley R."/>
            <person name="Boka B."/>
            <person name="Rigling D."/>
            <person name="Barry K."/>
            <person name="Lee J."/>
            <person name="Mihaltcheva S."/>
            <person name="LaButti K."/>
            <person name="Lipzen A."/>
            <person name="Waldron R."/>
            <person name="Moloney N.M."/>
            <person name="Sperisen C."/>
            <person name="Kredics L."/>
            <person name="Vagvoelgyi C."/>
            <person name="Patrignani A."/>
            <person name="Fitzpatrick D."/>
            <person name="Nagy I."/>
            <person name="Doyle S."/>
            <person name="Anderson J.B."/>
            <person name="Grigoriev I.V."/>
            <person name="Gueldener U."/>
            <person name="Muensterkoetter M."/>
            <person name="Nagy L.G."/>
        </authorList>
    </citation>
    <scope>NUCLEOTIDE SEQUENCE [LARGE SCALE GENOMIC DNA]</scope>
    <source>
        <strain evidence="2">Ar21-2</strain>
    </source>
</reference>
<evidence type="ECO:0000313" key="2">
    <source>
        <dbReference type="Proteomes" id="UP000217790"/>
    </source>
</evidence>
<dbReference type="Proteomes" id="UP000217790">
    <property type="component" value="Unassembled WGS sequence"/>
</dbReference>
<name>A0A2H3DNB9_ARMGA</name>
<dbReference type="EMBL" id="KZ293665">
    <property type="protein sequence ID" value="PBK90577.1"/>
    <property type="molecule type" value="Genomic_DNA"/>
</dbReference>